<evidence type="ECO:0000313" key="9">
    <source>
        <dbReference type="EMBL" id="ADV33511.1"/>
    </source>
</evidence>
<comment type="function">
    <text evidence="7">Participates in both transcription termination and antitermination.</text>
</comment>
<dbReference type="SUPFAM" id="SSF69705">
    <property type="entry name" value="Transcription factor NusA, N-terminal domain"/>
    <property type="match status" value="1"/>
</dbReference>
<evidence type="ECO:0000256" key="6">
    <source>
        <dbReference type="ARBA" id="ARBA00023163"/>
    </source>
</evidence>
<keyword evidence="5 7" id="KW-0805">Transcription regulation</keyword>
<dbReference type="InterPro" id="IPR036555">
    <property type="entry name" value="NusA_N_sf"/>
</dbReference>
<proteinExistence type="inferred from homology"/>
<dbReference type="FunFam" id="3.30.300.20:FF:000005">
    <property type="entry name" value="Transcription termination/antitermination protein NusA"/>
    <property type="match status" value="1"/>
</dbReference>
<dbReference type="Gene3D" id="1.10.150.20">
    <property type="entry name" value="5' to 3' exonuclease, C-terminal subdomain"/>
    <property type="match status" value="2"/>
</dbReference>
<dbReference type="CDD" id="cd02134">
    <property type="entry name" value="KH-II_NusA_rpt1"/>
    <property type="match status" value="1"/>
</dbReference>
<dbReference type="Pfam" id="PF08529">
    <property type="entry name" value="NusA_N"/>
    <property type="match status" value="1"/>
</dbReference>
<dbReference type="Pfam" id="PF26594">
    <property type="entry name" value="KH_NusA_2nd"/>
    <property type="match status" value="1"/>
</dbReference>
<comment type="subunit">
    <text evidence="7">Monomer. Binds directly to the core enzyme of the DNA-dependent RNA polymerase and to nascent RNA.</text>
</comment>
<evidence type="ECO:0000256" key="7">
    <source>
        <dbReference type="HAMAP-Rule" id="MF_00945"/>
    </source>
</evidence>
<evidence type="ECO:0000256" key="1">
    <source>
        <dbReference type="ARBA" id="ARBA00022472"/>
    </source>
</evidence>
<keyword evidence="1 7" id="KW-0806">Transcription termination</keyword>
<dbReference type="InterPro" id="IPR025249">
    <property type="entry name" value="TF_NusA_KH_1st"/>
</dbReference>
<dbReference type="CDD" id="cd22529">
    <property type="entry name" value="KH-II_NusA_rpt2"/>
    <property type="match status" value="1"/>
</dbReference>
<organism evidence="9 10">
    <name type="scientific">Blochmanniella vafra (strain BVAF)</name>
    <dbReference type="NCBI Taxonomy" id="859654"/>
    <lineage>
        <taxon>Bacteria</taxon>
        <taxon>Pseudomonadati</taxon>
        <taxon>Pseudomonadota</taxon>
        <taxon>Gammaproteobacteria</taxon>
        <taxon>Enterobacterales</taxon>
        <taxon>Enterobacteriaceae</taxon>
        <taxon>ant endosymbionts</taxon>
        <taxon>Candidatus Blochmanniella</taxon>
    </lineage>
</organism>
<dbReference type="GO" id="GO:0006353">
    <property type="term" value="P:DNA-templated transcription termination"/>
    <property type="evidence" value="ECO:0007669"/>
    <property type="project" value="UniProtKB-UniRule"/>
</dbReference>
<dbReference type="InterPro" id="IPR030842">
    <property type="entry name" value="TF_NusA_bacterial"/>
</dbReference>
<dbReference type="NCBIfam" id="TIGR01953">
    <property type="entry name" value="NusA"/>
    <property type="match status" value="1"/>
</dbReference>
<dbReference type="STRING" id="859654.BVAF_104"/>
<dbReference type="GO" id="GO:0003700">
    <property type="term" value="F:DNA-binding transcription factor activity"/>
    <property type="evidence" value="ECO:0007669"/>
    <property type="project" value="InterPro"/>
</dbReference>
<evidence type="ECO:0000256" key="2">
    <source>
        <dbReference type="ARBA" id="ARBA00022490"/>
    </source>
</evidence>
<reference evidence="9 10" key="1">
    <citation type="journal article" date="2010" name="BMC Genomics">
        <title>Unprecedented loss of ammonia assimilation capability in a urease-encoding bacterial mutualist.</title>
        <authorList>
            <person name="Williams L.E."/>
            <person name="Wernegreen J.J."/>
        </authorList>
    </citation>
    <scope>NUCLEOTIDE SEQUENCE [LARGE SCALE GENOMIC DNA]</scope>
    <source>
        <strain evidence="9 10">BVAF</strain>
    </source>
</reference>
<keyword evidence="4 7" id="KW-0694">RNA-binding</keyword>
<accession>E8Q6S0</accession>
<dbReference type="HOGENOM" id="CLU_029242_0_0_6"/>
<dbReference type="Gene3D" id="2.40.50.140">
    <property type="entry name" value="Nucleic acid-binding proteins"/>
    <property type="match status" value="1"/>
</dbReference>
<dbReference type="SMART" id="SM00322">
    <property type="entry name" value="KH"/>
    <property type="match status" value="2"/>
</dbReference>
<comment type="similarity">
    <text evidence="7">Belongs to the NusA family.</text>
</comment>
<dbReference type="InterPro" id="IPR015946">
    <property type="entry name" value="KH_dom-like_a/b"/>
</dbReference>
<dbReference type="InterPro" id="IPR003029">
    <property type="entry name" value="S1_domain"/>
</dbReference>
<dbReference type="Gene3D" id="3.30.1480.10">
    <property type="entry name" value="NusA, N-terminal domain"/>
    <property type="match status" value="1"/>
</dbReference>
<dbReference type="FunFam" id="3.30.300.20:FF:000002">
    <property type="entry name" value="Transcription termination/antitermination protein NusA"/>
    <property type="match status" value="1"/>
</dbReference>
<dbReference type="KEGG" id="bva:BVAF_104"/>
<dbReference type="GO" id="GO:0005829">
    <property type="term" value="C:cytosol"/>
    <property type="evidence" value="ECO:0007669"/>
    <property type="project" value="TreeGrafter"/>
</dbReference>
<keyword evidence="3 7" id="KW-0889">Transcription antitermination</keyword>
<comment type="subcellular location">
    <subcellularLocation>
        <location evidence="7">Cytoplasm</location>
    </subcellularLocation>
</comment>
<dbReference type="InterPro" id="IPR004087">
    <property type="entry name" value="KH_dom"/>
</dbReference>
<sequence length="507" mass="56877">MNKEILFVVEAVSNEKSVPKEKIFLALESALITATKKQYQQDIDIRVTIDRKSGKICTFRRWIVVDQVVHPTKEITLEAARLENSKISINDYIEDIVESVGFDRITTQTAKQVIIQKLREAERMIIIEQFLNRQGSIITGVIKKINRNAIHVDLGNNAEGIIKREDMLPRENFRLGDRIRGILCLVKPESKGHQLFISRTCTEMLIELFRIEVPEIGEEVITVKSAARDPGSRSKIAVKTNDKRIDPIGACVGMRGARVQAVSSELGGERIDVILWDDNPVQFVINAMSPADVVSIIVDEDKHSMDISVDESNLAQAIGRNGQNIRLVSQLSGWALNVMTTHELEKKRQSELYNTINIFVHVLNIDEKSARVLIDSGFSSLEELAYVPITELLSIGGVFDIKTVELLRSKAKQALTNFTESGGSIGSMHKSNQDNCDSVNAVSELLKLSGLKYEIALKLVEHGIYTLQDLAEQDILSLSEIKELTTKEIGDLIMEARNICWFNRNNK</sequence>
<dbReference type="FunFam" id="3.30.1480.10:FF:000001">
    <property type="entry name" value="Transcription termination/antitermination protein NusA"/>
    <property type="match status" value="1"/>
</dbReference>
<keyword evidence="10" id="KW-1185">Reference proteome</keyword>
<keyword evidence="6 7" id="KW-0804">Transcription</keyword>
<dbReference type="GO" id="GO:0003723">
    <property type="term" value="F:RNA binding"/>
    <property type="evidence" value="ECO:0007669"/>
    <property type="project" value="UniProtKB-UniRule"/>
</dbReference>
<dbReference type="InterPro" id="IPR010995">
    <property type="entry name" value="DNA_repair_Rad51/TF_NusA_a-hlx"/>
</dbReference>
<feature type="domain" description="S1 motif" evidence="8">
    <location>
        <begin position="135"/>
        <end position="200"/>
    </location>
</feature>
<dbReference type="AlphaFoldDB" id="E8Q6S0"/>
<dbReference type="GO" id="GO:0031564">
    <property type="term" value="P:transcription antitermination"/>
    <property type="evidence" value="ECO:0007669"/>
    <property type="project" value="UniProtKB-UniRule"/>
</dbReference>
<evidence type="ECO:0000256" key="4">
    <source>
        <dbReference type="ARBA" id="ARBA00022884"/>
    </source>
</evidence>
<dbReference type="InterPro" id="IPR010213">
    <property type="entry name" value="TF_NusA"/>
</dbReference>
<protein>
    <recommendedName>
        <fullName evidence="7">Transcription termination/antitermination protein NusA</fullName>
    </recommendedName>
</protein>
<gene>
    <name evidence="7 9" type="primary">nusA</name>
    <name evidence="9" type="ordered locus">BVAF_104</name>
</gene>
<dbReference type="Gene3D" id="3.30.300.20">
    <property type="match status" value="2"/>
</dbReference>
<dbReference type="Pfam" id="PF13184">
    <property type="entry name" value="KH_NusA_1st"/>
    <property type="match status" value="1"/>
</dbReference>
<dbReference type="HAMAP" id="MF_00945_B">
    <property type="entry name" value="NusA_B"/>
    <property type="match status" value="1"/>
</dbReference>
<dbReference type="OrthoDB" id="9807233at2"/>
<dbReference type="RefSeq" id="WP_013516436.1">
    <property type="nucleotide sequence ID" value="NC_014909.2"/>
</dbReference>
<dbReference type="SMART" id="SM00316">
    <property type="entry name" value="S1"/>
    <property type="match status" value="1"/>
</dbReference>
<dbReference type="PROSITE" id="PS50126">
    <property type="entry name" value="S1"/>
    <property type="match status" value="1"/>
</dbReference>
<dbReference type="InterPro" id="IPR009019">
    <property type="entry name" value="KH_sf_prok-type"/>
</dbReference>
<dbReference type="PANTHER" id="PTHR22648">
    <property type="entry name" value="TRANSCRIPTION TERMINATION FACTOR NUSA"/>
    <property type="match status" value="1"/>
</dbReference>
<evidence type="ECO:0000259" key="8">
    <source>
        <dbReference type="PROSITE" id="PS50126"/>
    </source>
</evidence>
<dbReference type="InterPro" id="IPR012340">
    <property type="entry name" value="NA-bd_OB-fold"/>
</dbReference>
<dbReference type="PROSITE" id="PS50084">
    <property type="entry name" value="KH_TYPE_1"/>
    <property type="match status" value="1"/>
</dbReference>
<dbReference type="EMBL" id="CP002189">
    <property type="protein sequence ID" value="ADV33511.1"/>
    <property type="molecule type" value="Genomic_DNA"/>
</dbReference>
<dbReference type="GO" id="GO:0000166">
    <property type="term" value="F:nucleotide binding"/>
    <property type="evidence" value="ECO:0007669"/>
    <property type="project" value="InterPro"/>
</dbReference>
<name>E8Q6S0_BLOVB</name>
<dbReference type="SUPFAM" id="SSF50249">
    <property type="entry name" value="Nucleic acid-binding proteins"/>
    <property type="match status" value="1"/>
</dbReference>
<dbReference type="Proteomes" id="UP000007464">
    <property type="component" value="Chromosome"/>
</dbReference>
<keyword evidence="7" id="KW-0677">Repeat</keyword>
<dbReference type="CDD" id="cd04455">
    <property type="entry name" value="S1_NusA"/>
    <property type="match status" value="1"/>
</dbReference>
<dbReference type="PANTHER" id="PTHR22648:SF0">
    <property type="entry name" value="TRANSCRIPTION TERMINATION_ANTITERMINATION PROTEIN NUSA"/>
    <property type="match status" value="1"/>
</dbReference>
<evidence type="ECO:0000313" key="10">
    <source>
        <dbReference type="Proteomes" id="UP000007464"/>
    </source>
</evidence>
<dbReference type="Pfam" id="PF14520">
    <property type="entry name" value="HHH_5"/>
    <property type="match status" value="1"/>
</dbReference>
<evidence type="ECO:0000256" key="5">
    <source>
        <dbReference type="ARBA" id="ARBA00023015"/>
    </source>
</evidence>
<dbReference type="InterPro" id="IPR058582">
    <property type="entry name" value="KH_NusA_2nd"/>
</dbReference>
<keyword evidence="2 7" id="KW-0963">Cytoplasm</keyword>
<evidence type="ECO:0000256" key="3">
    <source>
        <dbReference type="ARBA" id="ARBA00022814"/>
    </source>
</evidence>
<dbReference type="SUPFAM" id="SSF54814">
    <property type="entry name" value="Prokaryotic type KH domain (KH-domain type II)"/>
    <property type="match status" value="2"/>
</dbReference>
<dbReference type="InterPro" id="IPR013735">
    <property type="entry name" value="TF_NusA_N"/>
</dbReference>
<dbReference type="SUPFAM" id="SSF47794">
    <property type="entry name" value="Rad51 N-terminal domain-like"/>
    <property type="match status" value="2"/>
</dbReference>